<dbReference type="InterPro" id="IPR016162">
    <property type="entry name" value="Ald_DH_N"/>
</dbReference>
<dbReference type="GO" id="GO:0004029">
    <property type="term" value="F:aldehyde dehydrogenase (NAD+) activity"/>
    <property type="evidence" value="ECO:0007669"/>
    <property type="project" value="UniProtKB-EC"/>
</dbReference>
<dbReference type="Gene3D" id="3.40.605.10">
    <property type="entry name" value="Aldehyde Dehydrogenase, Chain A, domain 1"/>
    <property type="match status" value="1"/>
</dbReference>
<reference evidence="3 4" key="1">
    <citation type="submission" date="2020-08" db="EMBL/GenBank/DDBJ databases">
        <title>Genomic Encyclopedia of Type Strains, Phase IV (KMG-IV): sequencing the most valuable type-strain genomes for metagenomic binning, comparative biology and taxonomic classification.</title>
        <authorList>
            <person name="Goeker M."/>
        </authorList>
    </citation>
    <scope>NUCLEOTIDE SEQUENCE [LARGE SCALE GENOMIC DNA]</scope>
    <source>
        <strain evidence="3 4">DSM 25966</strain>
    </source>
</reference>
<protein>
    <submittedName>
        <fullName evidence="3">Aldehyde dehydrogenase (NAD+)</fullName>
        <ecNumber evidence="3">1.2.1.3</ecNumber>
    </submittedName>
</protein>
<proteinExistence type="predicted"/>
<dbReference type="SUPFAM" id="SSF53720">
    <property type="entry name" value="ALDH-like"/>
    <property type="match status" value="1"/>
</dbReference>
<evidence type="ECO:0000313" key="4">
    <source>
        <dbReference type="Proteomes" id="UP000553963"/>
    </source>
</evidence>
<comment type="caution">
    <text evidence="3">The sequence shown here is derived from an EMBL/GenBank/DDBJ whole genome shotgun (WGS) entry which is preliminary data.</text>
</comment>
<dbReference type="Proteomes" id="UP000553963">
    <property type="component" value="Unassembled WGS sequence"/>
</dbReference>
<dbReference type="RefSeq" id="WP_183400177.1">
    <property type="nucleotide sequence ID" value="NZ_JACIDS010000004.1"/>
</dbReference>
<dbReference type="EC" id="1.2.1.3" evidence="3"/>
<gene>
    <name evidence="3" type="ORF">GGR25_003621</name>
</gene>
<feature type="domain" description="Aldehyde dehydrogenase" evidence="2">
    <location>
        <begin position="14"/>
        <end position="469"/>
    </location>
</feature>
<sequence>MTYHFGTFTAGSWKRRSGGDFVTVNPAQPDEVVGIYDATDAAELDAIFANARRAQAEWGSVPGIQRHSILEAWLDAVEARCDEIALAITLEMGKTLADARGEILYALKEARFTIGEASRAIGEVMPSARPGVRNMTLRRPRGVVVAATPWNYPVLTPLRKLAPAFAHGNAVILKPSEIAPASACLMAEIADAHLPRGLFQIVLGGPAVGAALVSHPRADAVTFTGSVETGRRIYVAAAANLAEVQLELGGKNGIVVHDADDLDACADEIVAGTLENSGQRCTSISRVIVRRAIAADLERAIAARMEAIVVGDGRDPAVGMGPMASAAHFDRVTSMMARGAGEGARLAAGHGPRPTGGFFLRPTLYADVRPDMSLAQQEVFGPVLSLIPYDTVDEALAILNGVEFGLAAALFSNRLDVVQRFVAEAQAGMLHVNHQTGVDPNMPFVGIKNSGVGAASIGRSSIHFYTTEHSVYIKS</sequence>
<dbReference type="CDD" id="cd07078">
    <property type="entry name" value="ALDH"/>
    <property type="match status" value="1"/>
</dbReference>
<organism evidence="3 4">
    <name type="scientific">Kaistia hirudinis</name>
    <dbReference type="NCBI Taxonomy" id="1293440"/>
    <lineage>
        <taxon>Bacteria</taxon>
        <taxon>Pseudomonadati</taxon>
        <taxon>Pseudomonadota</taxon>
        <taxon>Alphaproteobacteria</taxon>
        <taxon>Hyphomicrobiales</taxon>
        <taxon>Kaistiaceae</taxon>
        <taxon>Kaistia</taxon>
    </lineage>
</organism>
<evidence type="ECO:0000256" key="1">
    <source>
        <dbReference type="ARBA" id="ARBA00023002"/>
    </source>
</evidence>
<dbReference type="InterPro" id="IPR016161">
    <property type="entry name" value="Ald_DH/histidinol_DH"/>
</dbReference>
<dbReference type="Gene3D" id="3.40.309.10">
    <property type="entry name" value="Aldehyde Dehydrogenase, Chain A, domain 2"/>
    <property type="match status" value="1"/>
</dbReference>
<dbReference type="PANTHER" id="PTHR11699">
    <property type="entry name" value="ALDEHYDE DEHYDROGENASE-RELATED"/>
    <property type="match status" value="1"/>
</dbReference>
<evidence type="ECO:0000259" key="2">
    <source>
        <dbReference type="Pfam" id="PF00171"/>
    </source>
</evidence>
<dbReference type="Pfam" id="PF00171">
    <property type="entry name" value="Aldedh"/>
    <property type="match status" value="1"/>
</dbReference>
<accession>A0A840ATJ0</accession>
<dbReference type="InterPro" id="IPR015590">
    <property type="entry name" value="Aldehyde_DH_dom"/>
</dbReference>
<dbReference type="InterPro" id="IPR016163">
    <property type="entry name" value="Ald_DH_C"/>
</dbReference>
<keyword evidence="1 3" id="KW-0560">Oxidoreductase</keyword>
<dbReference type="AlphaFoldDB" id="A0A840ATJ0"/>
<keyword evidence="4" id="KW-1185">Reference proteome</keyword>
<dbReference type="EMBL" id="JACIDS010000004">
    <property type="protein sequence ID" value="MBB3932563.1"/>
    <property type="molecule type" value="Genomic_DNA"/>
</dbReference>
<name>A0A840ATJ0_9HYPH</name>
<evidence type="ECO:0000313" key="3">
    <source>
        <dbReference type="EMBL" id="MBB3932563.1"/>
    </source>
</evidence>